<evidence type="ECO:0000256" key="6">
    <source>
        <dbReference type="ARBA" id="ARBA00030030"/>
    </source>
</evidence>
<evidence type="ECO:0000256" key="5">
    <source>
        <dbReference type="ARBA" id="ARBA00029543"/>
    </source>
</evidence>
<evidence type="ECO:0000313" key="7">
    <source>
        <dbReference type="EMBL" id="GAA5809715.1"/>
    </source>
</evidence>
<evidence type="ECO:0000256" key="2">
    <source>
        <dbReference type="ARBA" id="ARBA00022801"/>
    </source>
</evidence>
<keyword evidence="3" id="KW-0456">Lyase</keyword>
<dbReference type="PANTHER" id="PTHR13522:SF3">
    <property type="entry name" value="U6 SNRNA PHOSPHODIESTERASE 1"/>
    <property type="match status" value="1"/>
</dbReference>
<evidence type="ECO:0000256" key="4">
    <source>
        <dbReference type="ARBA" id="ARBA00023242"/>
    </source>
</evidence>
<proteinExistence type="predicted"/>
<dbReference type="EMBL" id="BAABUK010000005">
    <property type="protein sequence ID" value="GAA5809715.1"/>
    <property type="molecule type" value="Genomic_DNA"/>
</dbReference>
<accession>A0ABP9YS76</accession>
<dbReference type="PANTHER" id="PTHR13522">
    <property type="entry name" value="U6 SNRNA PHOSPHODIESTERASE 1"/>
    <property type="match status" value="1"/>
</dbReference>
<keyword evidence="4" id="KW-0539">Nucleus</keyword>
<keyword evidence="8" id="KW-1185">Reference proteome</keyword>
<sequence>MPNNEPKPSDGTGKKRTVPHTNNSWATYVYFQVDFTDEKEKLSSYCTSLEPIPEQHISLSRTVYLKHRQLEPFVTSVRTAIQNTKPFDISFAQTACLTNDENTRSFLTLEIGNGYNQLLECMKEVDKVMQEYKQPTFYNPPRFHTSIGWALDKDTVTSIEIPQSSLAYVTSRVFYLSRLYIKQGHLIHHIDLQ</sequence>
<keyword evidence="2" id="KW-0378">Hydrolase</keyword>
<protein>
    <recommendedName>
        <fullName evidence="5">U6 snRNA phosphodiesterase 1</fullName>
    </recommendedName>
    <alternativeName>
        <fullName evidence="6">3'-5' RNA exonuclease USB1</fullName>
    </alternativeName>
</protein>
<reference evidence="7 8" key="1">
    <citation type="submission" date="2024-04" db="EMBL/GenBank/DDBJ databases">
        <title>genome sequences of Mucor flavus KT1a and Helicostylum pulchrum KT1b strains isolated from the surface of a dry-aged beef.</title>
        <authorList>
            <person name="Toyotome T."/>
            <person name="Hosono M."/>
            <person name="Torimaru M."/>
            <person name="Fukuda K."/>
            <person name="Mikami N."/>
        </authorList>
    </citation>
    <scope>NUCLEOTIDE SEQUENCE [LARGE SCALE GENOMIC DNA]</scope>
    <source>
        <strain evidence="7 8">KT1a</strain>
    </source>
</reference>
<evidence type="ECO:0000256" key="1">
    <source>
        <dbReference type="ARBA" id="ARBA00022722"/>
    </source>
</evidence>
<gene>
    <name evidence="7" type="ORF">MFLAVUS_003128</name>
</gene>
<dbReference type="InterPro" id="IPR027521">
    <property type="entry name" value="Usb1"/>
</dbReference>
<evidence type="ECO:0000256" key="3">
    <source>
        <dbReference type="ARBA" id="ARBA00023239"/>
    </source>
</evidence>
<name>A0ABP9YS76_9FUNG</name>
<dbReference type="Pfam" id="PF09749">
    <property type="entry name" value="HVSL"/>
    <property type="match status" value="1"/>
</dbReference>
<organism evidence="7 8">
    <name type="scientific">Mucor flavus</name>
    <dbReference type="NCBI Taxonomy" id="439312"/>
    <lineage>
        <taxon>Eukaryota</taxon>
        <taxon>Fungi</taxon>
        <taxon>Fungi incertae sedis</taxon>
        <taxon>Mucoromycota</taxon>
        <taxon>Mucoromycotina</taxon>
        <taxon>Mucoromycetes</taxon>
        <taxon>Mucorales</taxon>
        <taxon>Mucorineae</taxon>
        <taxon>Mucoraceae</taxon>
        <taxon>Mucor</taxon>
    </lineage>
</organism>
<dbReference type="Gene3D" id="3.90.1140.10">
    <property type="entry name" value="Cyclic phosphodiesterase"/>
    <property type="match status" value="1"/>
</dbReference>
<evidence type="ECO:0000313" key="8">
    <source>
        <dbReference type="Proteomes" id="UP001473302"/>
    </source>
</evidence>
<keyword evidence="1" id="KW-0540">Nuclease</keyword>
<comment type="caution">
    <text evidence="7">The sequence shown here is derived from an EMBL/GenBank/DDBJ whole genome shotgun (WGS) entry which is preliminary data.</text>
</comment>
<dbReference type="Proteomes" id="UP001473302">
    <property type="component" value="Unassembled WGS sequence"/>
</dbReference>